<evidence type="ECO:0000256" key="9">
    <source>
        <dbReference type="HAMAP-Rule" id="MF_00104"/>
    </source>
</evidence>
<dbReference type="GO" id="GO:0008033">
    <property type="term" value="P:tRNA processing"/>
    <property type="evidence" value="ECO:0007669"/>
    <property type="project" value="UniProtKB-KW"/>
</dbReference>
<dbReference type="EMBL" id="MHOD01000002">
    <property type="protein sequence ID" value="OGZ58624.1"/>
    <property type="molecule type" value="Genomic_DNA"/>
</dbReference>
<dbReference type="Proteomes" id="UP000177932">
    <property type="component" value="Unassembled WGS sequence"/>
</dbReference>
<dbReference type="CDD" id="cd00593">
    <property type="entry name" value="RIBOc"/>
    <property type="match status" value="1"/>
</dbReference>
<evidence type="ECO:0000313" key="13">
    <source>
        <dbReference type="EMBL" id="OGZ58624.1"/>
    </source>
</evidence>
<proteinExistence type="inferred from homology"/>
<evidence type="ECO:0000256" key="6">
    <source>
        <dbReference type="ARBA" id="ARBA00022759"/>
    </source>
</evidence>
<dbReference type="AlphaFoldDB" id="A0A1G2H817"/>
<dbReference type="InterPro" id="IPR011907">
    <property type="entry name" value="RNase_III"/>
</dbReference>
<evidence type="ECO:0000256" key="7">
    <source>
        <dbReference type="ARBA" id="ARBA00022801"/>
    </source>
</evidence>
<feature type="domain" description="RNase III" evidence="12">
    <location>
        <begin position="4"/>
        <end position="132"/>
    </location>
</feature>
<dbReference type="SMART" id="SM00535">
    <property type="entry name" value="RIBOc"/>
    <property type="match status" value="1"/>
</dbReference>
<evidence type="ECO:0000256" key="3">
    <source>
        <dbReference type="ARBA" id="ARBA00022552"/>
    </source>
</evidence>
<feature type="domain" description="DRBM" evidence="11">
    <location>
        <begin position="159"/>
        <end position="224"/>
    </location>
</feature>
<dbReference type="PROSITE" id="PS50137">
    <property type="entry name" value="DS_RBD"/>
    <property type="match status" value="1"/>
</dbReference>
<keyword evidence="9" id="KW-0963">Cytoplasm</keyword>
<feature type="active site" evidence="9">
    <location>
        <position position="50"/>
    </location>
</feature>
<dbReference type="PANTHER" id="PTHR11207:SF0">
    <property type="entry name" value="RIBONUCLEASE 3"/>
    <property type="match status" value="1"/>
</dbReference>
<dbReference type="CDD" id="cd10845">
    <property type="entry name" value="DSRM_RNAse_III_family"/>
    <property type="match status" value="1"/>
</dbReference>
<dbReference type="Pfam" id="PF00035">
    <property type="entry name" value="dsrm"/>
    <property type="match status" value="1"/>
</dbReference>
<dbReference type="InterPro" id="IPR036389">
    <property type="entry name" value="RNase_III_sf"/>
</dbReference>
<keyword evidence="9" id="KW-0699">rRNA-binding</keyword>
<dbReference type="NCBIfam" id="TIGR02191">
    <property type="entry name" value="RNaseIII"/>
    <property type="match status" value="1"/>
</dbReference>
<keyword evidence="3 9" id="KW-0698">rRNA processing</keyword>
<dbReference type="GO" id="GO:0006364">
    <property type="term" value="P:rRNA processing"/>
    <property type="evidence" value="ECO:0007669"/>
    <property type="project" value="UniProtKB-UniRule"/>
</dbReference>
<dbReference type="GO" id="GO:0019843">
    <property type="term" value="F:rRNA binding"/>
    <property type="evidence" value="ECO:0007669"/>
    <property type="project" value="UniProtKB-KW"/>
</dbReference>
<evidence type="ECO:0000259" key="12">
    <source>
        <dbReference type="PROSITE" id="PS50142"/>
    </source>
</evidence>
<protein>
    <recommendedName>
        <fullName evidence="9">Ribonuclease 3</fullName>
        <ecNumber evidence="9">3.1.26.3</ecNumber>
    </recommendedName>
    <alternativeName>
        <fullName evidence="9">Ribonuclease III</fullName>
        <shortName evidence="9">RNase III</shortName>
    </alternativeName>
</protein>
<dbReference type="PROSITE" id="PS50142">
    <property type="entry name" value="RNASE_3_2"/>
    <property type="match status" value="1"/>
</dbReference>
<evidence type="ECO:0000259" key="11">
    <source>
        <dbReference type="PROSITE" id="PS50137"/>
    </source>
</evidence>
<dbReference type="Gene3D" id="1.10.1520.10">
    <property type="entry name" value="Ribonuclease III domain"/>
    <property type="match status" value="1"/>
</dbReference>
<keyword evidence="7 9" id="KW-0378">Hydrolase</keyword>
<name>A0A1G2H817_9BACT</name>
<keyword evidence="6 9" id="KW-0255">Endonuclease</keyword>
<comment type="function">
    <text evidence="9">Digests double-stranded RNA. Involved in the processing of primary rRNA transcript to yield the immediate precursors to the large and small rRNAs (23S and 16S). Processes some mRNAs, and tRNAs when they are encoded in the rRNA operon. Processes pre-crRNA and tracrRNA of type II CRISPR loci if present in the organism.</text>
</comment>
<dbReference type="SUPFAM" id="SSF69065">
    <property type="entry name" value="RNase III domain-like"/>
    <property type="match status" value="1"/>
</dbReference>
<organism evidence="13 14">
    <name type="scientific">Candidatus Spechtbacteria bacterium RIFCSPHIGHO2_01_FULL_43_30</name>
    <dbReference type="NCBI Taxonomy" id="1802158"/>
    <lineage>
        <taxon>Bacteria</taxon>
        <taxon>Candidatus Spechtiibacteriota</taxon>
    </lineage>
</organism>
<dbReference type="GO" id="GO:0006397">
    <property type="term" value="P:mRNA processing"/>
    <property type="evidence" value="ECO:0007669"/>
    <property type="project" value="UniProtKB-UniRule"/>
</dbReference>
<dbReference type="Pfam" id="PF14622">
    <property type="entry name" value="Ribonucleas_3_3"/>
    <property type="match status" value="1"/>
</dbReference>
<comment type="similarity">
    <text evidence="2">Belongs to the ribonuclease III family.</text>
</comment>
<keyword evidence="9" id="KW-0460">Magnesium</keyword>
<dbReference type="GO" id="GO:0004525">
    <property type="term" value="F:ribonuclease III activity"/>
    <property type="evidence" value="ECO:0007669"/>
    <property type="project" value="UniProtKB-UniRule"/>
</dbReference>
<keyword evidence="8 9" id="KW-0694">RNA-binding</keyword>
<evidence type="ECO:0000256" key="10">
    <source>
        <dbReference type="SAM" id="MobiDB-lite"/>
    </source>
</evidence>
<dbReference type="PROSITE" id="PS00517">
    <property type="entry name" value="RNASE_3_1"/>
    <property type="match status" value="1"/>
</dbReference>
<evidence type="ECO:0000256" key="4">
    <source>
        <dbReference type="ARBA" id="ARBA00022664"/>
    </source>
</evidence>
<dbReference type="GO" id="GO:0003725">
    <property type="term" value="F:double-stranded RNA binding"/>
    <property type="evidence" value="ECO:0007669"/>
    <property type="project" value="TreeGrafter"/>
</dbReference>
<keyword evidence="5 9" id="KW-0540">Nuclease</keyword>
<evidence type="ECO:0000256" key="1">
    <source>
        <dbReference type="ARBA" id="ARBA00000109"/>
    </source>
</evidence>
<dbReference type="HAMAP" id="MF_00104">
    <property type="entry name" value="RNase_III"/>
    <property type="match status" value="1"/>
</dbReference>
<dbReference type="SMART" id="SM00358">
    <property type="entry name" value="DSRM"/>
    <property type="match status" value="1"/>
</dbReference>
<feature type="binding site" evidence="9">
    <location>
        <position position="46"/>
    </location>
    <ligand>
        <name>Mg(2+)</name>
        <dbReference type="ChEBI" id="CHEBI:18420"/>
    </ligand>
</feature>
<comment type="caution">
    <text evidence="13">The sequence shown here is derived from an EMBL/GenBank/DDBJ whole genome shotgun (WGS) entry which is preliminary data.</text>
</comment>
<keyword evidence="9" id="KW-0819">tRNA processing</keyword>
<evidence type="ECO:0000256" key="2">
    <source>
        <dbReference type="ARBA" id="ARBA00010183"/>
    </source>
</evidence>
<comment type="subcellular location">
    <subcellularLocation>
        <location evidence="9">Cytoplasm</location>
    </subcellularLocation>
</comment>
<feature type="active site" evidence="9">
    <location>
        <position position="121"/>
    </location>
</feature>
<accession>A0A1G2H817</accession>
<comment type="cofactor">
    <cofactor evidence="9">
        <name>Mg(2+)</name>
        <dbReference type="ChEBI" id="CHEBI:18420"/>
    </cofactor>
</comment>
<dbReference type="GO" id="GO:0046872">
    <property type="term" value="F:metal ion binding"/>
    <property type="evidence" value="ECO:0007669"/>
    <property type="project" value="UniProtKB-KW"/>
</dbReference>
<evidence type="ECO:0000256" key="5">
    <source>
        <dbReference type="ARBA" id="ARBA00022722"/>
    </source>
</evidence>
<dbReference type="GO" id="GO:0005737">
    <property type="term" value="C:cytoplasm"/>
    <property type="evidence" value="ECO:0007669"/>
    <property type="project" value="UniProtKB-SubCell"/>
</dbReference>
<comment type="subunit">
    <text evidence="9">Homodimer.</text>
</comment>
<dbReference type="FunFam" id="1.10.1520.10:FF:000001">
    <property type="entry name" value="Ribonuclease 3"/>
    <property type="match status" value="1"/>
</dbReference>
<evidence type="ECO:0000256" key="8">
    <source>
        <dbReference type="ARBA" id="ARBA00022884"/>
    </source>
</evidence>
<dbReference type="SUPFAM" id="SSF54768">
    <property type="entry name" value="dsRNA-binding domain-like"/>
    <property type="match status" value="1"/>
</dbReference>
<sequence length="228" mass="25842">MKDLSSLEESLGVKFNEKDLLLQGLTHRSYINENPQFRLSHNERLEFLGDAVLELVVTKYLYGNYTNPEGELTSWRAALVNSKMLAQIAKNIGINDFLFLSRGEAKDMGRAREYILANAMEAIIGAIYLDQGFEGADEFVCREIVPYLPEIIEKKLYKDPKSRFQEEAQERVNVTPTYEVLDEWGPDHEKHFVIGVFLDKDMVAKGEGSSKQEAQESAASNGLEAKGW</sequence>
<reference evidence="13 14" key="1">
    <citation type="journal article" date="2016" name="Nat. Commun.">
        <title>Thousands of microbial genomes shed light on interconnected biogeochemical processes in an aquifer system.</title>
        <authorList>
            <person name="Anantharaman K."/>
            <person name="Brown C.T."/>
            <person name="Hug L.A."/>
            <person name="Sharon I."/>
            <person name="Castelle C.J."/>
            <person name="Probst A.J."/>
            <person name="Thomas B.C."/>
            <person name="Singh A."/>
            <person name="Wilkins M.J."/>
            <person name="Karaoz U."/>
            <person name="Brodie E.L."/>
            <person name="Williams K.H."/>
            <person name="Hubbard S.S."/>
            <person name="Banfield J.F."/>
        </authorList>
    </citation>
    <scope>NUCLEOTIDE SEQUENCE [LARGE SCALE GENOMIC DNA]</scope>
</reference>
<keyword evidence="9" id="KW-0479">Metal-binding</keyword>
<dbReference type="EC" id="3.1.26.3" evidence="9"/>
<dbReference type="InterPro" id="IPR000999">
    <property type="entry name" value="RNase_III_dom"/>
</dbReference>
<feature type="binding site" evidence="9">
    <location>
        <position position="118"/>
    </location>
    <ligand>
        <name>Mg(2+)</name>
        <dbReference type="ChEBI" id="CHEBI:18420"/>
    </ligand>
</feature>
<dbReference type="InterPro" id="IPR014720">
    <property type="entry name" value="dsRBD_dom"/>
</dbReference>
<feature type="region of interest" description="Disordered" evidence="10">
    <location>
        <begin position="207"/>
        <end position="228"/>
    </location>
</feature>
<dbReference type="STRING" id="1802158.A2827_03140"/>
<dbReference type="Gene3D" id="3.30.160.20">
    <property type="match status" value="1"/>
</dbReference>
<comment type="catalytic activity">
    <reaction evidence="1 9">
        <text>Endonucleolytic cleavage to 5'-phosphomonoester.</text>
        <dbReference type="EC" id="3.1.26.3"/>
    </reaction>
</comment>
<feature type="binding site" evidence="9">
    <location>
        <position position="121"/>
    </location>
    <ligand>
        <name>Mg(2+)</name>
        <dbReference type="ChEBI" id="CHEBI:18420"/>
    </ligand>
</feature>
<dbReference type="GO" id="GO:0010468">
    <property type="term" value="P:regulation of gene expression"/>
    <property type="evidence" value="ECO:0007669"/>
    <property type="project" value="TreeGrafter"/>
</dbReference>
<evidence type="ECO:0000313" key="14">
    <source>
        <dbReference type="Proteomes" id="UP000177932"/>
    </source>
</evidence>
<gene>
    <name evidence="9" type="primary">rnc</name>
    <name evidence="13" type="ORF">A2827_03140</name>
</gene>
<keyword evidence="4 9" id="KW-0507">mRNA processing</keyword>
<dbReference type="PANTHER" id="PTHR11207">
    <property type="entry name" value="RIBONUCLEASE III"/>
    <property type="match status" value="1"/>
</dbReference>